<dbReference type="RefSeq" id="WP_175493935.1">
    <property type="nucleotide sequence ID" value="NZ_FMVJ01000009.1"/>
</dbReference>
<gene>
    <name evidence="1" type="ORF">SAMN02927923_03146</name>
</gene>
<keyword evidence="2" id="KW-1185">Reference proteome</keyword>
<keyword evidence="1" id="KW-0418">Kinase</keyword>
<evidence type="ECO:0000313" key="1">
    <source>
        <dbReference type="EMBL" id="SCY97343.1"/>
    </source>
</evidence>
<protein>
    <submittedName>
        <fullName evidence="1">6-phosphofructokinase 2</fullName>
    </submittedName>
</protein>
<dbReference type="GO" id="GO:0016301">
    <property type="term" value="F:kinase activity"/>
    <property type="evidence" value="ECO:0007669"/>
    <property type="project" value="UniProtKB-KW"/>
</dbReference>
<accession>A0A1G5K9L6</accession>
<organism evidence="1 2">
    <name type="scientific">Microvirga guangxiensis</name>
    <dbReference type="NCBI Taxonomy" id="549386"/>
    <lineage>
        <taxon>Bacteria</taxon>
        <taxon>Pseudomonadati</taxon>
        <taxon>Pseudomonadota</taxon>
        <taxon>Alphaproteobacteria</taxon>
        <taxon>Hyphomicrobiales</taxon>
        <taxon>Methylobacteriaceae</taxon>
        <taxon>Microvirga</taxon>
    </lineage>
</organism>
<evidence type="ECO:0000313" key="2">
    <source>
        <dbReference type="Proteomes" id="UP000199569"/>
    </source>
</evidence>
<dbReference type="AlphaFoldDB" id="A0A1G5K9L6"/>
<dbReference type="Proteomes" id="UP000199569">
    <property type="component" value="Unassembled WGS sequence"/>
</dbReference>
<dbReference type="STRING" id="549386.SAMN02927923_03146"/>
<sequence>MKPVVTLTLNPSIDGSSEAEAVRPIRKVRTSNERYEPVLTIHSAAYNTFNVI</sequence>
<keyword evidence="1" id="KW-0808">Transferase</keyword>
<reference evidence="1 2" key="1">
    <citation type="submission" date="2016-10" db="EMBL/GenBank/DDBJ databases">
        <authorList>
            <person name="de Groot N.N."/>
        </authorList>
    </citation>
    <scope>NUCLEOTIDE SEQUENCE [LARGE SCALE GENOMIC DNA]</scope>
    <source>
        <strain evidence="1 2">CGMCC 1.7666</strain>
    </source>
</reference>
<dbReference type="EMBL" id="FMVJ01000009">
    <property type="protein sequence ID" value="SCY97343.1"/>
    <property type="molecule type" value="Genomic_DNA"/>
</dbReference>
<name>A0A1G5K9L6_9HYPH</name>
<proteinExistence type="predicted"/>